<accession>A0A1L9QWE7</accession>
<evidence type="ECO:0000313" key="1">
    <source>
        <dbReference type="EMBL" id="OJJ26932.1"/>
    </source>
</evidence>
<keyword evidence="2" id="KW-1185">Reference proteome</keyword>
<evidence type="ECO:0000313" key="2">
    <source>
        <dbReference type="Proteomes" id="UP000183940"/>
    </source>
</evidence>
<dbReference type="AlphaFoldDB" id="A0A1L9QWE7"/>
<organism evidence="1 2">
    <name type="scientific">Roseofilum reptotaenium AO1-A</name>
    <dbReference type="NCBI Taxonomy" id="1925591"/>
    <lineage>
        <taxon>Bacteria</taxon>
        <taxon>Bacillati</taxon>
        <taxon>Cyanobacteriota</taxon>
        <taxon>Cyanophyceae</taxon>
        <taxon>Desertifilales</taxon>
        <taxon>Desertifilaceae</taxon>
        <taxon>Roseofilum</taxon>
    </lineage>
</organism>
<dbReference type="EMBL" id="MLAW01000004">
    <property type="protein sequence ID" value="OJJ26932.1"/>
    <property type="molecule type" value="Genomic_DNA"/>
</dbReference>
<dbReference type="STRING" id="1925591.BI308_04395"/>
<protein>
    <submittedName>
        <fullName evidence="1">Uncharacterized protein</fullName>
    </submittedName>
</protein>
<dbReference type="Proteomes" id="UP000183940">
    <property type="component" value="Unassembled WGS sequence"/>
</dbReference>
<gene>
    <name evidence="1" type="ORF">BI308_04395</name>
</gene>
<reference evidence="1" key="1">
    <citation type="submission" date="2016-10" db="EMBL/GenBank/DDBJ databases">
        <title>CRISPR-Cas defence system in Roseofilum reptotaenium: evidence of a bacteriophage-cyanobacterium arms race in the coral black band disease.</title>
        <authorList>
            <person name="Buerger P."/>
            <person name="Wood-Charlson E.M."/>
            <person name="Weynberg K.D."/>
            <person name="Willis B."/>
            <person name="Van Oppen M.J."/>
        </authorList>
    </citation>
    <scope>NUCLEOTIDE SEQUENCE [LARGE SCALE GENOMIC DNA]</scope>
    <source>
        <strain evidence="1">AO1-A</strain>
    </source>
</reference>
<sequence>MKLWKAITDGEAIEAIASHFQCIIKQEQFINSQMTEQSIQLNIPFDSLVNAITALEIEEKVKLFNLLETEISQLEEDQLEDDPTVLQEIEGARMAYRTGDYQTLGQYQMQNDSKFSDQAMIQQQLEIMAYDPEIQQELAAIDREFNGVEWDGLA</sequence>
<proteinExistence type="predicted"/>
<name>A0A1L9QWE7_9CYAN</name>
<comment type="caution">
    <text evidence="1">The sequence shown here is derived from an EMBL/GenBank/DDBJ whole genome shotgun (WGS) entry which is preliminary data.</text>
</comment>